<proteinExistence type="predicted"/>
<organism evidence="1 2">
    <name type="scientific">Nesidiocoris tenuis</name>
    <dbReference type="NCBI Taxonomy" id="355587"/>
    <lineage>
        <taxon>Eukaryota</taxon>
        <taxon>Metazoa</taxon>
        <taxon>Ecdysozoa</taxon>
        <taxon>Arthropoda</taxon>
        <taxon>Hexapoda</taxon>
        <taxon>Insecta</taxon>
        <taxon>Pterygota</taxon>
        <taxon>Neoptera</taxon>
        <taxon>Paraneoptera</taxon>
        <taxon>Hemiptera</taxon>
        <taxon>Heteroptera</taxon>
        <taxon>Panheteroptera</taxon>
        <taxon>Cimicomorpha</taxon>
        <taxon>Miridae</taxon>
        <taxon>Dicyphina</taxon>
        <taxon>Nesidiocoris</taxon>
    </lineage>
</organism>
<sequence length="93" mass="10187">MVFVALRNTDRDENLHSPGLVLEKRPFWNHGMKFEGAEVDHLLHLRPHRAQTARAGSGAVRNLQVLVAPGRAGAVQEDAIGVEGAVVAEEKRD</sequence>
<dbReference type="Proteomes" id="UP001307889">
    <property type="component" value="Chromosome 1"/>
</dbReference>
<dbReference type="EMBL" id="AP028909">
    <property type="protein sequence ID" value="BES88167.1"/>
    <property type="molecule type" value="Genomic_DNA"/>
</dbReference>
<reference evidence="1 2" key="1">
    <citation type="submission" date="2023-09" db="EMBL/GenBank/DDBJ databases">
        <title>Nesidiocoris tenuis whole genome shotgun sequence.</title>
        <authorList>
            <person name="Shibata T."/>
            <person name="Shimoda M."/>
            <person name="Kobayashi T."/>
            <person name="Uehara T."/>
        </authorList>
    </citation>
    <scope>NUCLEOTIDE SEQUENCE [LARGE SCALE GENOMIC DNA]</scope>
    <source>
        <strain evidence="1 2">Japan</strain>
    </source>
</reference>
<accession>A0ABN7A7B1</accession>
<keyword evidence="2" id="KW-1185">Reference proteome</keyword>
<gene>
    <name evidence="1" type="ORF">NTJ_00973</name>
</gene>
<name>A0ABN7A7B1_9HEMI</name>
<evidence type="ECO:0000313" key="1">
    <source>
        <dbReference type="EMBL" id="BES88167.1"/>
    </source>
</evidence>
<protein>
    <submittedName>
        <fullName evidence="1">Uncharacterized protein</fullName>
    </submittedName>
</protein>
<evidence type="ECO:0000313" key="2">
    <source>
        <dbReference type="Proteomes" id="UP001307889"/>
    </source>
</evidence>